<dbReference type="eggNOG" id="KOG2632">
    <property type="taxonomic scope" value="Eukaryota"/>
</dbReference>
<keyword evidence="9 13" id="KW-0472">Membrane</keyword>
<dbReference type="Proteomes" id="UP000005222">
    <property type="component" value="Chromosome L"/>
</dbReference>
<evidence type="ECO:0000256" key="1">
    <source>
        <dbReference type="ARBA" id="ARBA00000156"/>
    </source>
</evidence>
<reference evidence="17" key="2">
    <citation type="journal article" date="2012" name="G3 (Bethesda)">
        <title>Pichia sorbitophila, an interspecies yeast hybrid reveals early steps of genome resolution following polyploidization.</title>
        <authorList>
            <person name="Leh Louis V."/>
            <person name="Despons L."/>
            <person name="Friedrich A."/>
            <person name="Martin T."/>
            <person name="Durrens P."/>
            <person name="Casaregola S."/>
            <person name="Neuveglise C."/>
            <person name="Fairhead C."/>
            <person name="Marck C."/>
            <person name="Cruz J.A."/>
            <person name="Straub M.L."/>
            <person name="Kugler V."/>
            <person name="Sacerdot C."/>
            <person name="Uzunov Z."/>
            <person name="Thierry A."/>
            <person name="Weiss S."/>
            <person name="Bleykasten C."/>
            <person name="De Montigny J."/>
            <person name="Jacques N."/>
            <person name="Jung P."/>
            <person name="Lemaire M."/>
            <person name="Mallet S."/>
            <person name="Morel G."/>
            <person name="Richard G.F."/>
            <person name="Sarkar A."/>
            <person name="Savel G."/>
            <person name="Schacherer J."/>
            <person name="Seret M.L."/>
            <person name="Talla E."/>
            <person name="Samson G."/>
            <person name="Jubin C."/>
            <person name="Poulain J."/>
            <person name="Vacherie B."/>
            <person name="Barbe V."/>
            <person name="Pelletier E."/>
            <person name="Sherman D.J."/>
            <person name="Westhof E."/>
            <person name="Weissenbach J."/>
            <person name="Baret P.V."/>
            <person name="Wincker P."/>
            <person name="Gaillardin C."/>
            <person name="Dujon B."/>
            <person name="Souciet J.L."/>
        </authorList>
    </citation>
    <scope>NUCLEOTIDE SEQUENCE [LARGE SCALE GENOMIC DNA]</scope>
    <source>
        <strain evidence="17">ATCC MYA-4447 / BCRC 22081 / CBS 7064 / NBRC 10061 / NRRL Y-12695</strain>
    </source>
</reference>
<dbReference type="InterPro" id="IPR022764">
    <property type="entry name" value="Peptidase_S54_rhomboid_dom"/>
</dbReference>
<evidence type="ECO:0000256" key="7">
    <source>
        <dbReference type="ARBA" id="ARBA00022801"/>
    </source>
</evidence>
<dbReference type="EC" id="3.4.21.105" evidence="4"/>
<feature type="transmembrane region" description="Helical" evidence="13">
    <location>
        <begin position="167"/>
        <end position="184"/>
    </location>
</feature>
<dbReference type="GO" id="GO:0006508">
    <property type="term" value="P:proteolysis"/>
    <property type="evidence" value="ECO:0007669"/>
    <property type="project" value="UniProtKB-KW"/>
</dbReference>
<dbReference type="InParanoid" id="G8Y6W1"/>
<dbReference type="GO" id="GO:0016020">
    <property type="term" value="C:membrane"/>
    <property type="evidence" value="ECO:0007669"/>
    <property type="project" value="InterPro"/>
</dbReference>
<dbReference type="STRING" id="559304.G8Y6W1"/>
<dbReference type="SUPFAM" id="SSF144091">
    <property type="entry name" value="Rhomboid-like"/>
    <property type="match status" value="1"/>
</dbReference>
<dbReference type="OrthoDB" id="10257275at2759"/>
<comment type="subcellular location">
    <subcellularLocation>
        <location evidence="2">Golgi apparatus</location>
        <location evidence="2">cis-Golgi network membrane</location>
        <topology evidence="2">Multi-pass membrane protein</topology>
    </subcellularLocation>
</comment>
<dbReference type="PANTHER" id="PTHR43066">
    <property type="entry name" value="RHOMBOID-RELATED PROTEIN"/>
    <property type="match status" value="1"/>
</dbReference>
<accession>G8Y6W1</accession>
<feature type="transmembrane region" description="Helical" evidence="13">
    <location>
        <begin position="76"/>
        <end position="93"/>
    </location>
</feature>
<organism evidence="16 17">
    <name type="scientific">Pichia sorbitophila (strain ATCC MYA-4447 / BCRC 22081 / CBS 7064 / NBRC 10061 / NRRL Y-12695)</name>
    <name type="common">Hybrid yeast</name>
    <dbReference type="NCBI Taxonomy" id="559304"/>
    <lineage>
        <taxon>Eukaryota</taxon>
        <taxon>Fungi</taxon>
        <taxon>Dikarya</taxon>
        <taxon>Ascomycota</taxon>
        <taxon>Saccharomycotina</taxon>
        <taxon>Pichiomycetes</taxon>
        <taxon>Debaryomycetaceae</taxon>
        <taxon>Millerozyma</taxon>
    </lineage>
</organism>
<dbReference type="EMBL" id="FO082048">
    <property type="protein sequence ID" value="CCE84341.1"/>
    <property type="molecule type" value="Genomic_DNA"/>
</dbReference>
<evidence type="ECO:0000256" key="3">
    <source>
        <dbReference type="ARBA" id="ARBA00009045"/>
    </source>
</evidence>
<keyword evidence="7" id="KW-0378">Hydrolase</keyword>
<feature type="domain" description="Peptidase S54 rhomboid" evidence="14">
    <location>
        <begin position="62"/>
        <end position="204"/>
    </location>
</feature>
<evidence type="ECO:0000256" key="8">
    <source>
        <dbReference type="ARBA" id="ARBA00022989"/>
    </source>
</evidence>
<proteinExistence type="inferred from homology"/>
<dbReference type="EMBL" id="FO082049">
    <property type="protein sequence ID" value="CCE83310.1"/>
    <property type="molecule type" value="Genomic_DNA"/>
</dbReference>
<dbReference type="Gene3D" id="1.20.1540.10">
    <property type="entry name" value="Rhomboid-like"/>
    <property type="match status" value="1"/>
</dbReference>
<keyword evidence="6 13" id="KW-0812">Transmembrane</keyword>
<comment type="function">
    <text evidence="10">Probable rhomboid-type serine protease that catalyzes intramembrane proteolysis.</text>
</comment>
<feature type="transmembrane region" description="Helical" evidence="13">
    <location>
        <begin position="24"/>
        <end position="43"/>
    </location>
</feature>
<evidence type="ECO:0000313" key="16">
    <source>
        <dbReference type="EMBL" id="CCE84341.1"/>
    </source>
</evidence>
<dbReference type="AlphaFoldDB" id="G8Y6W1"/>
<dbReference type="GO" id="GO:0004252">
    <property type="term" value="F:serine-type endopeptidase activity"/>
    <property type="evidence" value="ECO:0007669"/>
    <property type="project" value="InterPro"/>
</dbReference>
<evidence type="ECO:0000256" key="2">
    <source>
        <dbReference type="ARBA" id="ARBA00004257"/>
    </source>
</evidence>
<dbReference type="Proteomes" id="UP000005222">
    <property type="component" value="Chromosome K"/>
</dbReference>
<comment type="similarity">
    <text evidence="3">Belongs to the peptidase S54 family.</text>
</comment>
<comment type="catalytic activity">
    <reaction evidence="1">
        <text>Cleaves type-1 transmembrane domains using a catalytic dyad composed of serine and histidine that are contributed by different transmembrane domains.</text>
        <dbReference type="EC" id="3.4.21.105"/>
    </reaction>
</comment>
<dbReference type="FunCoup" id="G8Y6W1">
    <property type="interactions" value="121"/>
</dbReference>
<reference evidence="16" key="1">
    <citation type="submission" date="2011-10" db="EMBL/GenBank/DDBJ databases">
        <authorList>
            <person name="Genoscope - CEA"/>
        </authorList>
    </citation>
    <scope>NUCLEOTIDE SEQUENCE</scope>
</reference>
<evidence type="ECO:0000256" key="5">
    <source>
        <dbReference type="ARBA" id="ARBA00022670"/>
    </source>
</evidence>
<keyword evidence="8 13" id="KW-1133">Transmembrane helix</keyword>
<feature type="transmembrane region" description="Helical" evidence="13">
    <location>
        <begin position="100"/>
        <end position="124"/>
    </location>
</feature>
<sequence length="283" mass="31011">MTASGSFQDNFLVSVLGRLKDQSALSVGLVIFTFLLFTVDSIWGGKLSNAFSLYPGAIFHLELNRLSFYLLYHKDIIHWTLNVVGLFTPLSIFEKQHGTVYTGITLNLLTVTAGVQFSLISALLGSSTHVIGLSGVVFSFLSYFAYKEHQYKPILYTYQFQGRTVNIPTLYSPFIVLAICAIILPSSSILGHLAGVSSGYLLALDYLKILYPPSWILQSIESKLAPAISLLDGIVTYYKEVDSVNTRNVSYTPLFFTDPESEVVSAQTSATPFTGEGNVLGTA</sequence>
<evidence type="ECO:0000256" key="10">
    <source>
        <dbReference type="ARBA" id="ARBA00037147"/>
    </source>
</evidence>
<evidence type="ECO:0000256" key="12">
    <source>
        <dbReference type="ARBA" id="ARBA00042081"/>
    </source>
</evidence>
<evidence type="ECO:0000313" key="15">
    <source>
        <dbReference type="EMBL" id="CCE83310.1"/>
    </source>
</evidence>
<evidence type="ECO:0000256" key="6">
    <source>
        <dbReference type="ARBA" id="ARBA00022692"/>
    </source>
</evidence>
<gene>
    <name evidence="16" type="primary">Piso0_003885</name>
    <name evidence="15" type="ORF">GNLVRS01_PISO0K04718g</name>
    <name evidence="16" type="ORF">GNLVRS01_PISO0L04719g</name>
</gene>
<evidence type="ECO:0000256" key="13">
    <source>
        <dbReference type="SAM" id="Phobius"/>
    </source>
</evidence>
<keyword evidence="17" id="KW-1185">Reference proteome</keyword>
<dbReference type="HOGENOM" id="CLU_071084_0_0_1"/>
<dbReference type="PANTHER" id="PTHR43066:SF1">
    <property type="entry name" value="RHOMBOID PROTEIN 2"/>
    <property type="match status" value="1"/>
</dbReference>
<evidence type="ECO:0000256" key="4">
    <source>
        <dbReference type="ARBA" id="ARBA00013039"/>
    </source>
</evidence>
<keyword evidence="5" id="KW-0645">Protease</keyword>
<name>G8Y6W1_PICSO</name>
<protein>
    <recommendedName>
        <fullName evidence="11">Rhomboid-type serine protease 2</fullName>
        <ecNumber evidence="4">3.4.21.105</ecNumber>
    </recommendedName>
    <alternativeName>
        <fullName evidence="12">Rhomboid protein 2</fullName>
    </alternativeName>
</protein>
<evidence type="ECO:0000256" key="11">
    <source>
        <dbReference type="ARBA" id="ARBA00039804"/>
    </source>
</evidence>
<evidence type="ECO:0000256" key="9">
    <source>
        <dbReference type="ARBA" id="ARBA00023136"/>
    </source>
</evidence>
<dbReference type="InterPro" id="IPR035952">
    <property type="entry name" value="Rhomboid-like_sf"/>
</dbReference>
<feature type="transmembrane region" description="Helical" evidence="13">
    <location>
        <begin position="130"/>
        <end position="146"/>
    </location>
</feature>
<evidence type="ECO:0000313" key="17">
    <source>
        <dbReference type="Proteomes" id="UP000005222"/>
    </source>
</evidence>
<evidence type="ECO:0000259" key="14">
    <source>
        <dbReference type="Pfam" id="PF01694"/>
    </source>
</evidence>
<dbReference type="GO" id="GO:0005794">
    <property type="term" value="C:Golgi apparatus"/>
    <property type="evidence" value="ECO:0007669"/>
    <property type="project" value="UniProtKB-SubCell"/>
</dbReference>
<dbReference type="Pfam" id="PF01694">
    <property type="entry name" value="Rhomboid"/>
    <property type="match status" value="1"/>
</dbReference>